<evidence type="ECO:0000259" key="7">
    <source>
        <dbReference type="PROSITE" id="PS50998"/>
    </source>
</evidence>
<protein>
    <recommendedName>
        <fullName evidence="7">Gla domain-containing protein</fullName>
    </recommendedName>
</protein>
<sequence>MVFYFLSSSFFSLTLCWLCFILFYCTLLLYILCMFISISFNVNDLCVLLCFARLLNAYKRPFERQREICEDFGPCENYARFRGYNRAYQYFFGKPGQTTRNRY</sequence>
<dbReference type="Pfam" id="PF25890">
    <property type="entry name" value="BGLAP_C"/>
    <property type="match status" value="1"/>
</dbReference>
<dbReference type="PROSITE" id="PS50998">
    <property type="entry name" value="GLA_2"/>
    <property type="match status" value="1"/>
</dbReference>
<dbReference type="PROSITE" id="PS00011">
    <property type="entry name" value="GLA_1"/>
    <property type="match status" value="1"/>
</dbReference>
<keyword evidence="6" id="KW-0472">Membrane</keyword>
<evidence type="ECO:0000256" key="4">
    <source>
        <dbReference type="ARBA" id="ARBA00022525"/>
    </source>
</evidence>
<keyword evidence="3" id="KW-0301">Gamma-carboxyglutamic acid</keyword>
<keyword evidence="9" id="KW-1185">Reference proteome</keyword>
<evidence type="ECO:0000313" key="8">
    <source>
        <dbReference type="Ensembl" id="ENSECRP00000014073.1"/>
    </source>
</evidence>
<keyword evidence="4" id="KW-0964">Secreted</keyword>
<feature type="domain" description="Gla" evidence="7">
    <location>
        <begin position="61"/>
        <end position="93"/>
    </location>
</feature>
<evidence type="ECO:0000313" key="9">
    <source>
        <dbReference type="Proteomes" id="UP000694620"/>
    </source>
</evidence>
<dbReference type="AlphaFoldDB" id="A0A8C4SFY1"/>
<dbReference type="InterPro" id="IPR000294">
    <property type="entry name" value="GLA_domain"/>
</dbReference>
<reference evidence="8" key="2">
    <citation type="submission" date="2025-08" db="UniProtKB">
        <authorList>
            <consortium name="Ensembl"/>
        </authorList>
    </citation>
    <scope>IDENTIFICATION</scope>
</reference>
<dbReference type="Proteomes" id="UP000694620">
    <property type="component" value="Chromosome 12"/>
</dbReference>
<organism evidence="8 9">
    <name type="scientific">Erpetoichthys calabaricus</name>
    <name type="common">Rope fish</name>
    <name type="synonym">Calamoichthys calabaricus</name>
    <dbReference type="NCBI Taxonomy" id="27687"/>
    <lineage>
        <taxon>Eukaryota</taxon>
        <taxon>Metazoa</taxon>
        <taxon>Chordata</taxon>
        <taxon>Craniata</taxon>
        <taxon>Vertebrata</taxon>
        <taxon>Euteleostomi</taxon>
        <taxon>Actinopterygii</taxon>
        <taxon>Polypteriformes</taxon>
        <taxon>Polypteridae</taxon>
        <taxon>Erpetoichthys</taxon>
    </lineage>
</organism>
<dbReference type="InterPro" id="IPR058704">
    <property type="entry name" value="BGLAP-like_C"/>
</dbReference>
<reference evidence="8" key="3">
    <citation type="submission" date="2025-09" db="UniProtKB">
        <authorList>
            <consortium name="Ensembl"/>
        </authorList>
    </citation>
    <scope>IDENTIFICATION</scope>
</reference>
<proteinExistence type="inferred from homology"/>
<evidence type="ECO:0000256" key="1">
    <source>
        <dbReference type="ARBA" id="ARBA00004613"/>
    </source>
</evidence>
<dbReference type="GO" id="GO:0005576">
    <property type="term" value="C:extracellular region"/>
    <property type="evidence" value="ECO:0007669"/>
    <property type="project" value="InterPro"/>
</dbReference>
<feature type="transmembrane region" description="Helical" evidence="6">
    <location>
        <begin position="12"/>
        <end position="32"/>
    </location>
</feature>
<name>A0A8C4SFY1_ERPCA</name>
<keyword evidence="6" id="KW-1133">Transmembrane helix</keyword>
<dbReference type="GO" id="GO:0005509">
    <property type="term" value="F:calcium ion binding"/>
    <property type="evidence" value="ECO:0007669"/>
    <property type="project" value="InterPro"/>
</dbReference>
<dbReference type="InterPro" id="IPR035972">
    <property type="entry name" value="GLA-like_dom_SF"/>
</dbReference>
<keyword evidence="6" id="KW-0812">Transmembrane</keyword>
<evidence type="ECO:0000256" key="5">
    <source>
        <dbReference type="ARBA" id="ARBA00023157"/>
    </source>
</evidence>
<evidence type="ECO:0000256" key="6">
    <source>
        <dbReference type="SAM" id="Phobius"/>
    </source>
</evidence>
<dbReference type="Ensembl" id="ENSECRT00000014317.1">
    <property type="protein sequence ID" value="ENSECRP00000014073.1"/>
    <property type="gene ID" value="ENSECRG00000009382.1"/>
</dbReference>
<comment type="similarity">
    <text evidence="2">Belongs to the osteocalcin/matrix Gla protein family.</text>
</comment>
<accession>A0A8C4SFY1</accession>
<dbReference type="SUPFAM" id="SSF57630">
    <property type="entry name" value="GLA-domain"/>
    <property type="match status" value="1"/>
</dbReference>
<comment type="subcellular location">
    <subcellularLocation>
        <location evidence="1">Secreted</location>
    </subcellularLocation>
</comment>
<evidence type="ECO:0000256" key="2">
    <source>
        <dbReference type="ARBA" id="ARBA00008850"/>
    </source>
</evidence>
<reference evidence="8" key="1">
    <citation type="submission" date="2021-06" db="EMBL/GenBank/DDBJ databases">
        <authorList>
            <consortium name="Wellcome Sanger Institute Data Sharing"/>
        </authorList>
    </citation>
    <scope>NUCLEOTIDE SEQUENCE [LARGE SCALE GENOMIC DNA]</scope>
</reference>
<evidence type="ECO:0000256" key="3">
    <source>
        <dbReference type="ARBA" id="ARBA00022479"/>
    </source>
</evidence>
<keyword evidence="5" id="KW-1015">Disulfide bond</keyword>